<evidence type="ECO:0000256" key="1">
    <source>
        <dbReference type="SAM" id="MobiDB-lite"/>
    </source>
</evidence>
<sequence length="101" mass="11098">MGLQLVKPYLGGGGADDFRHGANFAVAGATSLDVDYFLSRGIENLYSNNSLSVQLPLVRAAPAFALLLCFRPRRFSEQRPVFGGADRSQRLQHPLLPKPKR</sequence>
<proteinExistence type="predicted"/>
<dbReference type="Proteomes" id="UP000734854">
    <property type="component" value="Unassembled WGS sequence"/>
</dbReference>
<accession>A0A8J5GH54</accession>
<feature type="region of interest" description="Disordered" evidence="1">
    <location>
        <begin position="81"/>
        <end position="101"/>
    </location>
</feature>
<evidence type="ECO:0000313" key="3">
    <source>
        <dbReference type="Proteomes" id="UP000734854"/>
    </source>
</evidence>
<protein>
    <submittedName>
        <fullName evidence="2">Uncharacterized protein</fullName>
    </submittedName>
</protein>
<dbReference type="EMBL" id="JACMSC010000009">
    <property type="protein sequence ID" value="KAG6507614.1"/>
    <property type="molecule type" value="Genomic_DNA"/>
</dbReference>
<organism evidence="2 3">
    <name type="scientific">Zingiber officinale</name>
    <name type="common">Ginger</name>
    <name type="synonym">Amomum zingiber</name>
    <dbReference type="NCBI Taxonomy" id="94328"/>
    <lineage>
        <taxon>Eukaryota</taxon>
        <taxon>Viridiplantae</taxon>
        <taxon>Streptophyta</taxon>
        <taxon>Embryophyta</taxon>
        <taxon>Tracheophyta</taxon>
        <taxon>Spermatophyta</taxon>
        <taxon>Magnoliopsida</taxon>
        <taxon>Liliopsida</taxon>
        <taxon>Zingiberales</taxon>
        <taxon>Zingiberaceae</taxon>
        <taxon>Zingiber</taxon>
    </lineage>
</organism>
<comment type="caution">
    <text evidence="2">The sequence shown here is derived from an EMBL/GenBank/DDBJ whole genome shotgun (WGS) entry which is preliminary data.</text>
</comment>
<dbReference type="AlphaFoldDB" id="A0A8J5GH54"/>
<evidence type="ECO:0000313" key="2">
    <source>
        <dbReference type="EMBL" id="KAG6507614.1"/>
    </source>
</evidence>
<gene>
    <name evidence="2" type="ORF">ZIOFF_032964</name>
</gene>
<reference evidence="2 3" key="1">
    <citation type="submission" date="2020-08" db="EMBL/GenBank/DDBJ databases">
        <title>Plant Genome Project.</title>
        <authorList>
            <person name="Zhang R.-G."/>
        </authorList>
    </citation>
    <scope>NUCLEOTIDE SEQUENCE [LARGE SCALE GENOMIC DNA]</scope>
    <source>
        <tissue evidence="2">Rhizome</tissue>
    </source>
</reference>
<keyword evidence="3" id="KW-1185">Reference proteome</keyword>
<name>A0A8J5GH54_ZINOF</name>